<feature type="transmembrane region" description="Helical" evidence="1">
    <location>
        <begin position="92"/>
        <end position="112"/>
    </location>
</feature>
<keyword evidence="1" id="KW-1133">Transmembrane helix</keyword>
<dbReference type="InterPro" id="IPR025635">
    <property type="entry name" value="DUF4293"/>
</dbReference>
<accession>A0A364Y7Z7</accession>
<organism evidence="2 3">
    <name type="scientific">Pseudochryseolinea flava</name>
    <dbReference type="NCBI Taxonomy" id="2059302"/>
    <lineage>
        <taxon>Bacteria</taxon>
        <taxon>Pseudomonadati</taxon>
        <taxon>Bacteroidota</taxon>
        <taxon>Cytophagia</taxon>
        <taxon>Cytophagales</taxon>
        <taxon>Fulvivirgaceae</taxon>
        <taxon>Pseudochryseolinea</taxon>
    </lineage>
</organism>
<dbReference type="EMBL" id="QMFY01000001">
    <property type="protein sequence ID" value="RAW03023.1"/>
    <property type="molecule type" value="Genomic_DNA"/>
</dbReference>
<proteinExistence type="predicted"/>
<dbReference type="Pfam" id="PF14126">
    <property type="entry name" value="DUF4293"/>
    <property type="match status" value="1"/>
</dbReference>
<name>A0A364Y7Z7_9BACT</name>
<keyword evidence="1" id="KW-0812">Transmembrane</keyword>
<sequence length="157" mass="17508">MWQRIQTLFLIVVIASLVGSLLMPIWASQVSESKTHLLYAFHYSIKEKTATGDTLTTAYLPYALTACLMVAAITLAIIEIGRYKNRLLQLKLGALNSLFIAGAMASALYFSYQLHGQLGGAFGFGLWLPFGAVISNFLSNQFIRRDEKLVRDSDRLR</sequence>
<feature type="transmembrane region" description="Helical" evidence="1">
    <location>
        <begin position="118"/>
        <end position="138"/>
    </location>
</feature>
<dbReference type="AlphaFoldDB" id="A0A364Y7Z7"/>
<reference evidence="2 3" key="1">
    <citation type="submission" date="2018-06" db="EMBL/GenBank/DDBJ databases">
        <title>Chryseolinea flavus sp. nov., a member of the phylum Bacteroidetes isolated from soil.</title>
        <authorList>
            <person name="Li Y."/>
            <person name="Wang J."/>
        </authorList>
    </citation>
    <scope>NUCLEOTIDE SEQUENCE [LARGE SCALE GENOMIC DNA]</scope>
    <source>
        <strain evidence="2 3">SDU1-6</strain>
    </source>
</reference>
<keyword evidence="1" id="KW-0472">Membrane</keyword>
<evidence type="ECO:0000256" key="1">
    <source>
        <dbReference type="SAM" id="Phobius"/>
    </source>
</evidence>
<keyword evidence="3" id="KW-1185">Reference proteome</keyword>
<dbReference type="RefSeq" id="WP_112745237.1">
    <property type="nucleotide sequence ID" value="NZ_QMFY01000001.1"/>
</dbReference>
<gene>
    <name evidence="2" type="ORF">DQQ10_02685</name>
</gene>
<feature type="transmembrane region" description="Helical" evidence="1">
    <location>
        <begin position="59"/>
        <end position="80"/>
    </location>
</feature>
<evidence type="ECO:0008006" key="4">
    <source>
        <dbReference type="Google" id="ProtNLM"/>
    </source>
</evidence>
<protein>
    <recommendedName>
        <fullName evidence="4">DUF4293 domain-containing protein</fullName>
    </recommendedName>
</protein>
<feature type="transmembrane region" description="Helical" evidence="1">
    <location>
        <begin position="7"/>
        <end position="27"/>
    </location>
</feature>
<evidence type="ECO:0000313" key="3">
    <source>
        <dbReference type="Proteomes" id="UP000251889"/>
    </source>
</evidence>
<comment type="caution">
    <text evidence="2">The sequence shown here is derived from an EMBL/GenBank/DDBJ whole genome shotgun (WGS) entry which is preliminary data.</text>
</comment>
<dbReference type="Proteomes" id="UP000251889">
    <property type="component" value="Unassembled WGS sequence"/>
</dbReference>
<evidence type="ECO:0000313" key="2">
    <source>
        <dbReference type="EMBL" id="RAW03023.1"/>
    </source>
</evidence>
<dbReference type="OrthoDB" id="594989at2"/>